<accession>U2E3U9</accession>
<dbReference type="RefSeq" id="WP_008525187.1">
    <property type="nucleotide sequence ID" value="NC_021921.1"/>
</dbReference>
<dbReference type="AlphaFoldDB" id="U2E3U9"/>
<dbReference type="Proteomes" id="UP000003861">
    <property type="component" value="Unassembled WGS sequence"/>
</dbReference>
<comment type="caution">
    <text evidence="1">The sequence shown here is derived from an EMBL/GenBank/DDBJ whole genome shotgun (WGS) entry which is preliminary data.</text>
</comment>
<reference evidence="1 2" key="1">
    <citation type="journal article" date="2011" name="J. Bacteriol.">
        <title>Genome sequence of Halorhabdus tiamatea, the first archaeon isolated from a deep-sea anoxic brine lake.</title>
        <authorList>
            <person name="Antunes A."/>
            <person name="Alam I."/>
            <person name="Bajic V.B."/>
            <person name="Stingl U."/>
        </authorList>
    </citation>
    <scope>NUCLEOTIDE SEQUENCE [LARGE SCALE GENOMIC DNA]</scope>
    <source>
        <strain evidence="1 2">SARL4B</strain>
    </source>
</reference>
<evidence type="ECO:0000313" key="1">
    <source>
        <dbReference type="EMBL" id="ERJ06621.1"/>
    </source>
</evidence>
<organism evidence="1 2">
    <name type="scientific">Halorhabdus tiamatea SARL4B</name>
    <dbReference type="NCBI Taxonomy" id="1033806"/>
    <lineage>
        <taxon>Archaea</taxon>
        <taxon>Methanobacteriati</taxon>
        <taxon>Methanobacteriota</taxon>
        <taxon>Stenosarchaea group</taxon>
        <taxon>Halobacteria</taxon>
        <taxon>Halobacteriales</taxon>
        <taxon>Haloarculaceae</taxon>
        <taxon>Halorhabdus</taxon>
    </lineage>
</organism>
<dbReference type="GeneID" id="23798587"/>
<sequence length="136" mass="14629">MVRAINADDNSGGLSSQAKVYTDELNLIMGEIRDVEGSVLGTLSLILHDVNDPTTDAGIPTDLSAESGVGLKEKWADMATHSDKNGSVQVEDVDELLEVIGEVRELPEPPGMSTEEDMEDLVDIRDALAYVAENED</sequence>
<reference evidence="1 2" key="2">
    <citation type="journal article" date="2013" name="PLoS ONE">
        <title>INDIGO - INtegrated Data Warehouse of MIcrobial GenOmes with Examples from the Red Sea Extremophiles.</title>
        <authorList>
            <person name="Alam I."/>
            <person name="Antunes A."/>
            <person name="Kamau A.A."/>
            <person name="Ba Alawi W."/>
            <person name="Kalkatawi M."/>
            <person name="Stingl U."/>
            <person name="Bajic V.B."/>
        </authorList>
    </citation>
    <scope>NUCLEOTIDE SEQUENCE [LARGE SCALE GENOMIC DNA]</scope>
    <source>
        <strain evidence="1 2">SARL4B</strain>
    </source>
</reference>
<gene>
    <name evidence="1" type="ORF">HLRTI_001327</name>
</gene>
<protein>
    <submittedName>
        <fullName evidence="1">Uncharacterized protein</fullName>
    </submittedName>
</protein>
<name>U2E3U9_9EURY</name>
<evidence type="ECO:0000313" key="2">
    <source>
        <dbReference type="Proteomes" id="UP000003861"/>
    </source>
</evidence>
<dbReference type="EMBL" id="AFNT02000012">
    <property type="protein sequence ID" value="ERJ06621.1"/>
    <property type="molecule type" value="Genomic_DNA"/>
</dbReference>
<proteinExistence type="predicted"/>